<evidence type="ECO:0000259" key="9">
    <source>
        <dbReference type="PROSITE" id="PS50089"/>
    </source>
</evidence>
<dbReference type="OrthoDB" id="1860613at2759"/>
<keyword evidence="3 7" id="KW-0863">Zinc-finger</keyword>
<evidence type="ECO:0000256" key="7">
    <source>
        <dbReference type="PROSITE-ProRule" id="PRU00175"/>
    </source>
</evidence>
<evidence type="ECO:0000256" key="4">
    <source>
        <dbReference type="ARBA" id="ARBA00022833"/>
    </source>
</evidence>
<keyword evidence="1" id="KW-0479">Metal-binding</keyword>
<keyword evidence="5 6" id="KW-0040">ANK repeat</keyword>
<comment type="caution">
    <text evidence="10">The sequence shown here is derived from an EMBL/GenBank/DDBJ whole genome shotgun (WGS) entry which is preliminary data.</text>
</comment>
<sequence length="860" mass="87723">MGNACCAPQVFLSLHINDDIVYIVRRLRERPELLCVPRPAALLGLNDSALHMAAESRSLDAMQQIFGFLVGADPETLQAALRPYCRRKHLQPPDSFAAAARMAANMRNNKGQTPLMYAAYSDCPEQVKLLLEQGADPWAGDNCGYRNALHYAAMAGSPACVEALMKHIMPHMLVRQGVRYINSRSLSGLTPLHYCVFYGHETALAQLLLYEPNINAASTGESYDTYGSYDIYSTPLHFAALQDSTPMSRLLLLHYARRRRLGTLLDPRLRVNSAGKLPSQVARSQSLAALLHPAAPLGEVLGREGEEALLGLGGGDAAALGPPTLAALAAAALRQKLLAAVEVIEREWVEEEALQRQQTGGPMGRLLSCSTPRRAVPDCSSGARDFFRAASRGLTNRGSFRRARSGRRHVAAGAVMPTSPRLAPTLDRQPHPLDFAVDAAAAGGSDAPPLGHRSRGAPSPTLGTRGSGGGRGANGRANGNGNGNCRGSRALSGRARGSSPPPPPLHQQQQQVMAVSGSTAGFLGASGGGVGGGSNGSRASGGGGGGTGASDSWHPGPASPNGGGSMYPLFGGGSGMGADGGGLMYGTVLQPVLNAASSCGGALDSRAASRTAGPYPVATTAAANAAASSEAGCDVLAPTLPGGASPTTPYFLSRPLPDAPSAEFVPAGGSPTRGVGSAARLGIPRGGSADGLSEDAFRYAPPYFGNFLSPAASLAAPPCGGGEGGNLLSPAASLFAGSCVDFDAAAAAAAAAAVTQESGGGGEGVYGSGNGNGDVNGDSGVLGVSGGSDDDDGICSVCFARPEAVMSPTCRHGLCTACAGEMCRALVCKPLLCPFCRRPVGSFVRMVRPPAAAAAAVRRR</sequence>
<evidence type="ECO:0000256" key="3">
    <source>
        <dbReference type="ARBA" id="ARBA00022771"/>
    </source>
</evidence>
<feature type="compositionally biased region" description="Gly residues" evidence="8">
    <location>
        <begin position="465"/>
        <end position="484"/>
    </location>
</feature>
<feature type="compositionally biased region" description="Gly residues" evidence="8">
    <location>
        <begin position="524"/>
        <end position="548"/>
    </location>
</feature>
<dbReference type="PROSITE" id="PS00518">
    <property type="entry name" value="ZF_RING_1"/>
    <property type="match status" value="1"/>
</dbReference>
<feature type="repeat" description="ANK" evidence="6">
    <location>
        <begin position="110"/>
        <end position="142"/>
    </location>
</feature>
<feature type="domain" description="RING-type" evidence="9">
    <location>
        <begin position="795"/>
        <end position="837"/>
    </location>
</feature>
<evidence type="ECO:0000256" key="5">
    <source>
        <dbReference type="ARBA" id="ARBA00023043"/>
    </source>
</evidence>
<reference evidence="10 11" key="1">
    <citation type="journal article" date="2023" name="Commun. Biol.">
        <title>Reorganization of the ancestral sex-determining regions during the evolution of trioecy in Pleodorina starrii.</title>
        <authorList>
            <person name="Takahashi K."/>
            <person name="Suzuki S."/>
            <person name="Kawai-Toyooka H."/>
            <person name="Yamamoto K."/>
            <person name="Hamaji T."/>
            <person name="Ootsuki R."/>
            <person name="Yamaguchi H."/>
            <person name="Kawachi M."/>
            <person name="Higashiyama T."/>
            <person name="Nozaki H."/>
        </authorList>
    </citation>
    <scope>NUCLEOTIDE SEQUENCE [LARGE SCALE GENOMIC DNA]</scope>
    <source>
        <strain evidence="10 11">NIES-4479</strain>
    </source>
</reference>
<dbReference type="InterPro" id="IPR001841">
    <property type="entry name" value="Znf_RING"/>
</dbReference>
<evidence type="ECO:0000256" key="8">
    <source>
        <dbReference type="SAM" id="MobiDB-lite"/>
    </source>
</evidence>
<accession>A0A9W6BJL4</accession>
<dbReference type="InterPro" id="IPR013083">
    <property type="entry name" value="Znf_RING/FYVE/PHD"/>
</dbReference>
<dbReference type="Gene3D" id="1.25.40.20">
    <property type="entry name" value="Ankyrin repeat-containing domain"/>
    <property type="match status" value="2"/>
</dbReference>
<protein>
    <recommendedName>
        <fullName evidence="9">RING-type domain-containing protein</fullName>
    </recommendedName>
</protein>
<gene>
    <name evidence="10" type="primary">PLEST002256</name>
    <name evidence="10" type="ORF">PLESTB_000732700</name>
</gene>
<name>A0A9W6BJL4_9CHLO</name>
<feature type="region of interest" description="Disordered" evidence="8">
    <location>
        <begin position="398"/>
        <end position="429"/>
    </location>
</feature>
<dbReference type="Gene3D" id="3.30.40.10">
    <property type="entry name" value="Zinc/RING finger domain, C3HC4 (zinc finger)"/>
    <property type="match status" value="1"/>
</dbReference>
<dbReference type="EMBL" id="BRXU01000007">
    <property type="protein sequence ID" value="GLC53329.1"/>
    <property type="molecule type" value="Genomic_DNA"/>
</dbReference>
<feature type="repeat" description="ANK" evidence="6">
    <location>
        <begin position="187"/>
        <end position="219"/>
    </location>
</feature>
<dbReference type="PANTHER" id="PTHR24134:SF9">
    <property type="entry name" value="ANKYRIN REPEAT AND SOCS BOX PROTEIN 8"/>
    <property type="match status" value="1"/>
</dbReference>
<dbReference type="SMART" id="SM00248">
    <property type="entry name" value="ANK"/>
    <property type="match status" value="5"/>
</dbReference>
<dbReference type="Pfam" id="PF12796">
    <property type="entry name" value="Ank_2"/>
    <property type="match status" value="2"/>
</dbReference>
<feature type="compositionally biased region" description="Basic residues" evidence="8">
    <location>
        <begin position="399"/>
        <end position="410"/>
    </location>
</feature>
<feature type="compositionally biased region" description="Low complexity" evidence="8">
    <location>
        <begin position="485"/>
        <end position="498"/>
    </location>
</feature>
<dbReference type="GO" id="GO:0008270">
    <property type="term" value="F:zinc ion binding"/>
    <property type="evidence" value="ECO:0007669"/>
    <property type="project" value="UniProtKB-KW"/>
</dbReference>
<dbReference type="Proteomes" id="UP001165080">
    <property type="component" value="Unassembled WGS sequence"/>
</dbReference>
<evidence type="ECO:0000313" key="10">
    <source>
        <dbReference type="EMBL" id="GLC53329.1"/>
    </source>
</evidence>
<dbReference type="InterPro" id="IPR017907">
    <property type="entry name" value="Znf_RING_CS"/>
</dbReference>
<dbReference type="PROSITE" id="PS50297">
    <property type="entry name" value="ANK_REP_REGION"/>
    <property type="match status" value="1"/>
</dbReference>
<keyword evidence="2" id="KW-0677">Repeat</keyword>
<feature type="compositionally biased region" description="Low complexity" evidence="8">
    <location>
        <begin position="506"/>
        <end position="523"/>
    </location>
</feature>
<evidence type="ECO:0000256" key="6">
    <source>
        <dbReference type="PROSITE-ProRule" id="PRU00023"/>
    </source>
</evidence>
<evidence type="ECO:0000256" key="1">
    <source>
        <dbReference type="ARBA" id="ARBA00022723"/>
    </source>
</evidence>
<dbReference type="PROSITE" id="PS50089">
    <property type="entry name" value="ZF_RING_2"/>
    <property type="match status" value="1"/>
</dbReference>
<dbReference type="AlphaFoldDB" id="A0A9W6BJL4"/>
<dbReference type="InterPro" id="IPR036770">
    <property type="entry name" value="Ankyrin_rpt-contain_sf"/>
</dbReference>
<keyword evidence="11" id="KW-1185">Reference proteome</keyword>
<keyword evidence="4" id="KW-0862">Zinc</keyword>
<dbReference type="PANTHER" id="PTHR24134">
    <property type="entry name" value="ANKYRIN REPEAT-CONTAINING PROTEIN DDB_G0279043"/>
    <property type="match status" value="1"/>
</dbReference>
<dbReference type="SUPFAM" id="SSF48403">
    <property type="entry name" value="Ankyrin repeat"/>
    <property type="match status" value="1"/>
</dbReference>
<proteinExistence type="predicted"/>
<feature type="compositionally biased region" description="Low complexity" evidence="8">
    <location>
        <begin position="441"/>
        <end position="451"/>
    </location>
</feature>
<dbReference type="SUPFAM" id="SSF57850">
    <property type="entry name" value="RING/U-box"/>
    <property type="match status" value="1"/>
</dbReference>
<evidence type="ECO:0000313" key="11">
    <source>
        <dbReference type="Proteomes" id="UP001165080"/>
    </source>
</evidence>
<feature type="region of interest" description="Disordered" evidence="8">
    <location>
        <begin position="441"/>
        <end position="565"/>
    </location>
</feature>
<organism evidence="10 11">
    <name type="scientific">Pleodorina starrii</name>
    <dbReference type="NCBI Taxonomy" id="330485"/>
    <lineage>
        <taxon>Eukaryota</taxon>
        <taxon>Viridiplantae</taxon>
        <taxon>Chlorophyta</taxon>
        <taxon>core chlorophytes</taxon>
        <taxon>Chlorophyceae</taxon>
        <taxon>CS clade</taxon>
        <taxon>Chlamydomonadales</taxon>
        <taxon>Volvocaceae</taxon>
        <taxon>Pleodorina</taxon>
    </lineage>
</organism>
<evidence type="ECO:0000256" key="2">
    <source>
        <dbReference type="ARBA" id="ARBA00022737"/>
    </source>
</evidence>
<dbReference type="PROSITE" id="PS50088">
    <property type="entry name" value="ANK_REPEAT"/>
    <property type="match status" value="2"/>
</dbReference>
<dbReference type="InterPro" id="IPR002110">
    <property type="entry name" value="Ankyrin_rpt"/>
</dbReference>